<feature type="transmembrane region" description="Helical" evidence="2">
    <location>
        <begin position="604"/>
        <end position="628"/>
    </location>
</feature>
<evidence type="ECO:0000256" key="2">
    <source>
        <dbReference type="SAM" id="Phobius"/>
    </source>
</evidence>
<evidence type="ECO:0000259" key="4">
    <source>
        <dbReference type="SMART" id="SM00736"/>
    </source>
</evidence>
<sequence>MKNSIFLITFFVLTFFLINTTCLECSISKQKSFLCNSYTDEDQINPTVQALSNSRYAIAVWSSYKQNGTGWGIFGQLLYINTDDEVTLYAEEFQIKNSTQDTPFETSVSVISSEEFVVVWSGKEEENGNMSIYGQTFTIYQNSNLNNENDPKQEQEQNKVQREGEMKNDGEVNIVQASTPKRLGAEFQVNTYNLNHQTKPSTISLSLQRFVVIWSSSDQDGSGWGIFGKVLQFEVIEEEGSDPVYNVIQVSDEFQVNDFNSSDQRNASVCGSNSGFVVSWTSETQDNDGYGIYGQAFLHLQNQLYKRQDVQKIGAEFQISSISKGDQMGVSLSCSSKMMYAVWQSHHPETFYYGIYGQMYNIENLILAENDTGNQDLNIQAVGEQFEVDTQNEYDKSSPNVVSFLDNHFMVSYLQEVSIVESVIENLGFIDTVPEGWQSSDGNDNEQPYQTGDYFPVNHPQSATKQGNPIMTPVSDRHFMIAYSSKETNWDIYVEVFKWVEEPYQLDILSPKLICSECWLEHKIEKSNFVDQNGLELSFKAMQKNGEPLPDWLNFDEKTLTFSGNAPKVSEIENFHIFLSANNECTNPLQTSFIIQIIDHPKTFIFSASNTINSIPFFFFMCLFLFFVW</sequence>
<evidence type="ECO:0000313" key="6">
    <source>
        <dbReference type="Proteomes" id="UP001150062"/>
    </source>
</evidence>
<accession>A0ABQ8XLC4</accession>
<organism evidence="5 6">
    <name type="scientific">Anaeramoeba flamelloides</name>
    <dbReference type="NCBI Taxonomy" id="1746091"/>
    <lineage>
        <taxon>Eukaryota</taxon>
        <taxon>Metamonada</taxon>
        <taxon>Anaeramoebidae</taxon>
        <taxon>Anaeramoeba</taxon>
    </lineage>
</organism>
<feature type="signal peptide" evidence="3">
    <location>
        <begin position="1"/>
        <end position="22"/>
    </location>
</feature>
<gene>
    <name evidence="5" type="ORF">M0813_04437</name>
</gene>
<feature type="compositionally biased region" description="Basic and acidic residues" evidence="1">
    <location>
        <begin position="149"/>
        <end position="168"/>
    </location>
</feature>
<feature type="chain" id="PRO_5045519719" evidence="3">
    <location>
        <begin position="23"/>
        <end position="629"/>
    </location>
</feature>
<dbReference type="SUPFAM" id="SSF49313">
    <property type="entry name" value="Cadherin-like"/>
    <property type="match status" value="1"/>
</dbReference>
<feature type="domain" description="Dystroglycan-type cadherin-like" evidence="4">
    <location>
        <begin position="508"/>
        <end position="604"/>
    </location>
</feature>
<keyword evidence="2" id="KW-0812">Transmembrane</keyword>
<evidence type="ECO:0000256" key="1">
    <source>
        <dbReference type="SAM" id="MobiDB-lite"/>
    </source>
</evidence>
<dbReference type="InterPro" id="IPR015919">
    <property type="entry name" value="Cadherin-like_sf"/>
</dbReference>
<protein>
    <submittedName>
        <fullName evidence="5">Dystroglycan-related</fullName>
    </submittedName>
</protein>
<feature type="region of interest" description="Disordered" evidence="1">
    <location>
        <begin position="143"/>
        <end position="168"/>
    </location>
</feature>
<reference evidence="5" key="1">
    <citation type="submission" date="2022-08" db="EMBL/GenBank/DDBJ databases">
        <title>Novel sulfate-reducing endosymbionts in the free-living metamonad Anaeramoeba.</title>
        <authorList>
            <person name="Jerlstrom-Hultqvist J."/>
            <person name="Cepicka I."/>
            <person name="Gallot-Lavallee L."/>
            <person name="Salas-Leiva D."/>
            <person name="Curtis B.A."/>
            <person name="Zahonova K."/>
            <person name="Pipaliya S."/>
            <person name="Dacks J."/>
            <person name="Roger A.J."/>
        </authorList>
    </citation>
    <scope>NUCLEOTIDE SEQUENCE</scope>
    <source>
        <strain evidence="5">Schooner1</strain>
    </source>
</reference>
<dbReference type="InterPro" id="IPR013783">
    <property type="entry name" value="Ig-like_fold"/>
</dbReference>
<dbReference type="InterPro" id="IPR006644">
    <property type="entry name" value="Cadg"/>
</dbReference>
<dbReference type="EMBL" id="JAOAOG010000287">
    <property type="protein sequence ID" value="KAJ6232910.1"/>
    <property type="molecule type" value="Genomic_DNA"/>
</dbReference>
<comment type="caution">
    <text evidence="5">The sequence shown here is derived from an EMBL/GenBank/DDBJ whole genome shotgun (WGS) entry which is preliminary data.</text>
</comment>
<dbReference type="SMART" id="SM00736">
    <property type="entry name" value="CADG"/>
    <property type="match status" value="1"/>
</dbReference>
<keyword evidence="2" id="KW-1133">Transmembrane helix</keyword>
<evidence type="ECO:0000313" key="5">
    <source>
        <dbReference type="EMBL" id="KAJ6232910.1"/>
    </source>
</evidence>
<proteinExistence type="predicted"/>
<keyword evidence="6" id="KW-1185">Reference proteome</keyword>
<evidence type="ECO:0000256" key="3">
    <source>
        <dbReference type="SAM" id="SignalP"/>
    </source>
</evidence>
<dbReference type="Proteomes" id="UP001150062">
    <property type="component" value="Unassembled WGS sequence"/>
</dbReference>
<dbReference type="Pfam" id="PF05345">
    <property type="entry name" value="He_PIG"/>
    <property type="match status" value="1"/>
</dbReference>
<dbReference type="Gene3D" id="2.60.40.10">
    <property type="entry name" value="Immunoglobulins"/>
    <property type="match status" value="1"/>
</dbReference>
<keyword evidence="2" id="KW-0472">Membrane</keyword>
<name>A0ABQ8XLC4_9EUKA</name>
<keyword evidence="3" id="KW-0732">Signal</keyword>